<name>A0ACA9PMR6_9GLOM</name>
<protein>
    <submittedName>
        <fullName evidence="1">6224_t:CDS:1</fullName>
    </submittedName>
</protein>
<feature type="non-terminal residue" evidence="1">
    <location>
        <position position="1"/>
    </location>
</feature>
<comment type="caution">
    <text evidence="1">The sequence shown here is derived from an EMBL/GenBank/DDBJ whole genome shotgun (WGS) entry which is preliminary data.</text>
</comment>
<proteinExistence type="predicted"/>
<accession>A0ACA9PMR6</accession>
<evidence type="ECO:0000313" key="1">
    <source>
        <dbReference type="EMBL" id="CAG8716628.1"/>
    </source>
</evidence>
<dbReference type="EMBL" id="CAJVPT010037170">
    <property type="protein sequence ID" value="CAG8716628.1"/>
    <property type="molecule type" value="Genomic_DNA"/>
</dbReference>
<evidence type="ECO:0000313" key="2">
    <source>
        <dbReference type="Proteomes" id="UP000789525"/>
    </source>
</evidence>
<reference evidence="1" key="1">
    <citation type="submission" date="2021-06" db="EMBL/GenBank/DDBJ databases">
        <authorList>
            <person name="Kallberg Y."/>
            <person name="Tangrot J."/>
            <person name="Rosling A."/>
        </authorList>
    </citation>
    <scope>NUCLEOTIDE SEQUENCE</scope>
    <source>
        <strain evidence="1">CL356</strain>
    </source>
</reference>
<feature type="non-terminal residue" evidence="1">
    <location>
        <position position="49"/>
    </location>
</feature>
<organism evidence="1 2">
    <name type="scientific">Acaulospora colombiana</name>
    <dbReference type="NCBI Taxonomy" id="27376"/>
    <lineage>
        <taxon>Eukaryota</taxon>
        <taxon>Fungi</taxon>
        <taxon>Fungi incertae sedis</taxon>
        <taxon>Mucoromycota</taxon>
        <taxon>Glomeromycotina</taxon>
        <taxon>Glomeromycetes</taxon>
        <taxon>Diversisporales</taxon>
        <taxon>Acaulosporaceae</taxon>
        <taxon>Acaulospora</taxon>
    </lineage>
</organism>
<gene>
    <name evidence="1" type="ORF">ACOLOM_LOCUS10931</name>
</gene>
<keyword evidence="2" id="KW-1185">Reference proteome</keyword>
<sequence>VPFFWNLMSPPELGSKWNYMGGSFISALVGTFLESISPMGTDNLTVPLG</sequence>
<dbReference type="Proteomes" id="UP000789525">
    <property type="component" value="Unassembled WGS sequence"/>
</dbReference>